<keyword evidence="3" id="KW-1185">Reference proteome</keyword>
<sequence length="232" mass="24541">MTVSAPPPPQSPQPPAGPTAAPRPAGGRRWPTAVASLVLLALLMFAQSFRFPSDVAVTEPMVASGDASATVDAGSFTVRVEEVRFAKAVGDGSEDSALSDFAPEPDYIEAKGVWVVVFLDVTSTDRQLTRFESRLDSGDKNVYASTPWLHNAFGSIGDGFPPGIPIRGATAFEVPEKALKDPVVQVTISTGIDKRLSGEAHVKLGLSGDELKKAIEGAEETLDVPEPRMQKV</sequence>
<dbReference type="EMBL" id="JAQFWP010000041">
    <property type="protein sequence ID" value="MDA2806805.1"/>
    <property type="molecule type" value="Genomic_DNA"/>
</dbReference>
<proteinExistence type="predicted"/>
<dbReference type="RefSeq" id="WP_270679440.1">
    <property type="nucleotide sequence ID" value="NZ_JAQFWP010000041.1"/>
</dbReference>
<organism evidence="2 3">
    <name type="scientific">Nocardiopsis suaedae</name>
    <dbReference type="NCBI Taxonomy" id="3018444"/>
    <lineage>
        <taxon>Bacteria</taxon>
        <taxon>Bacillati</taxon>
        <taxon>Actinomycetota</taxon>
        <taxon>Actinomycetes</taxon>
        <taxon>Streptosporangiales</taxon>
        <taxon>Nocardiopsidaceae</taxon>
        <taxon>Nocardiopsis</taxon>
    </lineage>
</organism>
<comment type="caution">
    <text evidence="2">The sequence shown here is derived from an EMBL/GenBank/DDBJ whole genome shotgun (WGS) entry which is preliminary data.</text>
</comment>
<feature type="compositionally biased region" description="Pro residues" evidence="1">
    <location>
        <begin position="1"/>
        <end position="17"/>
    </location>
</feature>
<name>A0ABT4TQ40_9ACTN</name>
<dbReference type="Proteomes" id="UP001165685">
    <property type="component" value="Unassembled WGS sequence"/>
</dbReference>
<evidence type="ECO:0000313" key="2">
    <source>
        <dbReference type="EMBL" id="MDA2806805.1"/>
    </source>
</evidence>
<protein>
    <recommendedName>
        <fullName evidence="4">DUF4352 domain-containing protein</fullName>
    </recommendedName>
</protein>
<evidence type="ECO:0000256" key="1">
    <source>
        <dbReference type="SAM" id="MobiDB-lite"/>
    </source>
</evidence>
<accession>A0ABT4TQ40</accession>
<evidence type="ECO:0008006" key="4">
    <source>
        <dbReference type="Google" id="ProtNLM"/>
    </source>
</evidence>
<gene>
    <name evidence="2" type="ORF">O4U47_20020</name>
</gene>
<feature type="region of interest" description="Disordered" evidence="1">
    <location>
        <begin position="1"/>
        <end position="27"/>
    </location>
</feature>
<feature type="compositionally biased region" description="Low complexity" evidence="1">
    <location>
        <begin position="18"/>
        <end position="27"/>
    </location>
</feature>
<evidence type="ECO:0000313" key="3">
    <source>
        <dbReference type="Proteomes" id="UP001165685"/>
    </source>
</evidence>
<reference evidence="2" key="1">
    <citation type="submission" date="2023-01" db="EMBL/GenBank/DDBJ databases">
        <title>Draft genome sequence of Nocardiopsis sp. LSu2-4 isolated from halophytes.</title>
        <authorList>
            <person name="Duangmal K."/>
            <person name="Chantavorakit T."/>
        </authorList>
    </citation>
    <scope>NUCLEOTIDE SEQUENCE</scope>
    <source>
        <strain evidence="2">LSu2-4</strain>
    </source>
</reference>